<dbReference type="PANTHER" id="PTHR33936:SF24">
    <property type="entry name" value="C2H2-TYPE DOMAIN-CONTAINING PROTEIN"/>
    <property type="match status" value="1"/>
</dbReference>
<dbReference type="InterPro" id="IPR052797">
    <property type="entry name" value="RegFact_GeneExpr_CellDeath"/>
</dbReference>
<dbReference type="Proteomes" id="UP000887013">
    <property type="component" value="Unassembled WGS sequence"/>
</dbReference>
<dbReference type="PANTHER" id="PTHR33936">
    <property type="entry name" value="PROTEIN CBG17840"/>
    <property type="match status" value="1"/>
</dbReference>
<dbReference type="EMBL" id="BMAW01011774">
    <property type="protein sequence ID" value="GFT25478.1"/>
    <property type="molecule type" value="Genomic_DNA"/>
</dbReference>
<organism evidence="1 2">
    <name type="scientific">Nephila pilipes</name>
    <name type="common">Giant wood spider</name>
    <name type="synonym">Nephila maculata</name>
    <dbReference type="NCBI Taxonomy" id="299642"/>
    <lineage>
        <taxon>Eukaryota</taxon>
        <taxon>Metazoa</taxon>
        <taxon>Ecdysozoa</taxon>
        <taxon>Arthropoda</taxon>
        <taxon>Chelicerata</taxon>
        <taxon>Arachnida</taxon>
        <taxon>Araneae</taxon>
        <taxon>Araneomorphae</taxon>
        <taxon>Entelegynae</taxon>
        <taxon>Araneoidea</taxon>
        <taxon>Nephilidae</taxon>
        <taxon>Nephila</taxon>
    </lineage>
</organism>
<protein>
    <submittedName>
        <fullName evidence="1">Uncharacterized protein</fullName>
    </submittedName>
</protein>
<gene>
    <name evidence="1" type="ORF">NPIL_529361</name>
</gene>
<comment type="caution">
    <text evidence="1">The sequence shown here is derived from an EMBL/GenBank/DDBJ whole genome shotgun (WGS) entry which is preliminary data.</text>
</comment>
<sequence length="174" mass="20198">MGKTTYFYCHRNGFYKAKGHKKRTIKMGGSNKMNGNCPSNMKVCEDIENQVSVEFTKTHLGHGSDLGRMRITREEKARKLENKILSVHSPLTAEEEMVICEDRKILEKEAVVENLKVTTTRKKISMEEFQKKCTELLTKKLINKTSSEHYDDVLNFLENALDLHFPLKQIKQLY</sequence>
<accession>A0A8X6NQ97</accession>
<evidence type="ECO:0000313" key="2">
    <source>
        <dbReference type="Proteomes" id="UP000887013"/>
    </source>
</evidence>
<reference evidence="1" key="1">
    <citation type="submission" date="2020-08" db="EMBL/GenBank/DDBJ databases">
        <title>Multicomponent nature underlies the extraordinary mechanical properties of spider dragline silk.</title>
        <authorList>
            <person name="Kono N."/>
            <person name="Nakamura H."/>
            <person name="Mori M."/>
            <person name="Yoshida Y."/>
            <person name="Ohtoshi R."/>
            <person name="Malay A.D."/>
            <person name="Moran D.A.P."/>
            <person name="Tomita M."/>
            <person name="Numata K."/>
            <person name="Arakawa K."/>
        </authorList>
    </citation>
    <scope>NUCLEOTIDE SEQUENCE</scope>
</reference>
<evidence type="ECO:0000313" key="1">
    <source>
        <dbReference type="EMBL" id="GFT25478.1"/>
    </source>
</evidence>
<keyword evidence="2" id="KW-1185">Reference proteome</keyword>
<dbReference type="AlphaFoldDB" id="A0A8X6NQ97"/>
<proteinExistence type="predicted"/>
<name>A0A8X6NQ97_NEPPI</name>